<dbReference type="STRING" id="451379.A0A0N5AFT4"/>
<keyword evidence="5 11" id="KW-0808">Transferase</keyword>
<keyword evidence="11" id="KW-0464">Manganese</keyword>
<evidence type="ECO:0000256" key="2">
    <source>
        <dbReference type="ARBA" id="ARBA00004922"/>
    </source>
</evidence>
<keyword evidence="14" id="KW-1185">Reference proteome</keyword>
<dbReference type="EC" id="2.4.1.-" evidence="11"/>
<feature type="transmembrane region" description="Helical" evidence="11">
    <location>
        <begin position="21"/>
        <end position="42"/>
    </location>
</feature>
<keyword evidence="6 11" id="KW-0812">Transmembrane</keyword>
<feature type="domain" description="Galactosyltransferase N-terminal" evidence="13">
    <location>
        <begin position="63"/>
        <end position="143"/>
    </location>
</feature>
<evidence type="ECO:0000256" key="11">
    <source>
        <dbReference type="RuleBase" id="RU368121"/>
    </source>
</evidence>
<evidence type="ECO:0000256" key="3">
    <source>
        <dbReference type="ARBA" id="ARBA00005735"/>
    </source>
</evidence>
<evidence type="ECO:0000259" key="13">
    <source>
        <dbReference type="Pfam" id="PF13733"/>
    </source>
</evidence>
<dbReference type="InterPro" id="IPR027791">
    <property type="entry name" value="Galactosyl_T_C"/>
</dbReference>
<dbReference type="GO" id="GO:0016020">
    <property type="term" value="C:membrane"/>
    <property type="evidence" value="ECO:0007669"/>
    <property type="project" value="UniProtKB-SubCell"/>
</dbReference>
<dbReference type="GO" id="GO:0005975">
    <property type="term" value="P:carbohydrate metabolic process"/>
    <property type="evidence" value="ECO:0007669"/>
    <property type="project" value="InterPro"/>
</dbReference>
<dbReference type="InterPro" id="IPR027995">
    <property type="entry name" value="Galactosyl_T_N"/>
</dbReference>
<keyword evidence="7 11" id="KW-0735">Signal-anchor</keyword>
<dbReference type="UniPathway" id="UPA00378"/>
<evidence type="ECO:0000256" key="5">
    <source>
        <dbReference type="ARBA" id="ARBA00022679"/>
    </source>
</evidence>
<keyword evidence="10 11" id="KW-0325">Glycoprotein</keyword>
<dbReference type="Pfam" id="PF02709">
    <property type="entry name" value="Glyco_transf_7C"/>
    <property type="match status" value="1"/>
</dbReference>
<evidence type="ECO:0000313" key="14">
    <source>
        <dbReference type="Proteomes" id="UP000046393"/>
    </source>
</evidence>
<evidence type="ECO:0000313" key="15">
    <source>
        <dbReference type="WBParaSite" id="SMUV_0000315201-mRNA-1"/>
    </source>
</evidence>
<dbReference type="AlphaFoldDB" id="A0A0N5AFT4"/>
<evidence type="ECO:0000256" key="7">
    <source>
        <dbReference type="ARBA" id="ARBA00022968"/>
    </source>
</evidence>
<dbReference type="GO" id="GO:0005794">
    <property type="term" value="C:Golgi apparatus"/>
    <property type="evidence" value="ECO:0007669"/>
    <property type="project" value="TreeGrafter"/>
</dbReference>
<dbReference type="SUPFAM" id="SSF53448">
    <property type="entry name" value="Nucleotide-diphospho-sugar transferases"/>
    <property type="match status" value="1"/>
</dbReference>
<dbReference type="GO" id="GO:0046525">
    <property type="term" value="F:xylosylprotein 4-beta-galactosyltransferase activity"/>
    <property type="evidence" value="ECO:0007669"/>
    <property type="project" value="TreeGrafter"/>
</dbReference>
<sequence>LFGLSGFSRRINRLCTFRAQFCFLLILLLITIVLCLILKNYIDSDYQLFHWHTPFTVPLKPHLLCVLVPFRNREEELKIFIPHMEHFLNRQNVSHRIIILNQTDMYRFNRASLINVGWFEADRVGCDYLVMHDVDLLPLNPELDYRFPGYGNVRHISAPEYHPRYNYKKFIGGILMLTLKDFKMVNGLSNKYWGWGLEDDEFFLRLRDGNLTDNLQRPKGLKTNKENTFRHVHDAKKRVRDTKKTVQQKAVRFCNSMVTFTLATRYKVMKWMSRKRDTVSGLDNVRYEIVSRAIQKFSDDAQYYILNIKLFCDLNWTPYCVQTS</sequence>
<keyword evidence="11" id="KW-0479">Metal-binding</keyword>
<accession>A0A0N5AFT4</accession>
<dbReference type="Proteomes" id="UP000046393">
    <property type="component" value="Unplaced"/>
</dbReference>
<dbReference type="PANTHER" id="PTHR19300:SF30">
    <property type="entry name" value="BETA-1,4-GALACTOSYLTRANSFERASE 7"/>
    <property type="match status" value="1"/>
</dbReference>
<organism evidence="14 15">
    <name type="scientific">Syphacia muris</name>
    <dbReference type="NCBI Taxonomy" id="451379"/>
    <lineage>
        <taxon>Eukaryota</taxon>
        <taxon>Metazoa</taxon>
        <taxon>Ecdysozoa</taxon>
        <taxon>Nematoda</taxon>
        <taxon>Chromadorea</taxon>
        <taxon>Rhabditida</taxon>
        <taxon>Spirurina</taxon>
        <taxon>Oxyuridomorpha</taxon>
        <taxon>Oxyuroidea</taxon>
        <taxon>Oxyuridae</taxon>
        <taxon>Syphacia</taxon>
    </lineage>
</organism>
<evidence type="ECO:0000259" key="12">
    <source>
        <dbReference type="Pfam" id="PF02709"/>
    </source>
</evidence>
<evidence type="ECO:0000256" key="4">
    <source>
        <dbReference type="ARBA" id="ARBA00022676"/>
    </source>
</evidence>
<evidence type="ECO:0000256" key="10">
    <source>
        <dbReference type="ARBA" id="ARBA00023180"/>
    </source>
</evidence>
<evidence type="ECO:0000256" key="6">
    <source>
        <dbReference type="ARBA" id="ARBA00022692"/>
    </source>
</evidence>
<dbReference type="WBParaSite" id="SMUV_0000315201-mRNA-1">
    <property type="protein sequence ID" value="SMUV_0000315201-mRNA-1"/>
    <property type="gene ID" value="SMUV_0000315201"/>
</dbReference>
<keyword evidence="9 11" id="KW-0472">Membrane</keyword>
<dbReference type="Pfam" id="PF13733">
    <property type="entry name" value="Glyco_transf_7N"/>
    <property type="match status" value="1"/>
</dbReference>
<reference evidence="15" key="1">
    <citation type="submission" date="2017-02" db="UniProtKB">
        <authorList>
            <consortium name="WormBaseParasite"/>
        </authorList>
    </citation>
    <scope>IDENTIFICATION</scope>
</reference>
<evidence type="ECO:0000256" key="8">
    <source>
        <dbReference type="ARBA" id="ARBA00022989"/>
    </source>
</evidence>
<dbReference type="GO" id="GO:0030166">
    <property type="term" value="P:proteoglycan biosynthetic process"/>
    <property type="evidence" value="ECO:0007669"/>
    <property type="project" value="TreeGrafter"/>
</dbReference>
<comment type="similarity">
    <text evidence="3 11">Belongs to the glycosyltransferase 7 family.</text>
</comment>
<feature type="domain" description="Galactosyltransferase C-terminal" evidence="12">
    <location>
        <begin position="155"/>
        <end position="231"/>
    </location>
</feature>
<comment type="subcellular location">
    <subcellularLocation>
        <location evidence="1 11">Membrane</location>
        <topology evidence="1 11">Single-pass type II membrane protein</topology>
    </subcellularLocation>
</comment>
<dbReference type="InterPro" id="IPR003859">
    <property type="entry name" value="Galactosyl_T"/>
</dbReference>
<evidence type="ECO:0000256" key="1">
    <source>
        <dbReference type="ARBA" id="ARBA00004606"/>
    </source>
</evidence>
<keyword evidence="8 11" id="KW-1133">Transmembrane helix</keyword>
<proteinExistence type="inferred from homology"/>
<comment type="function">
    <text evidence="11">Catalyzes the transfer of galactose onto proteins or lipids.</text>
</comment>
<evidence type="ECO:0000256" key="9">
    <source>
        <dbReference type="ARBA" id="ARBA00023136"/>
    </source>
</evidence>
<protein>
    <recommendedName>
        <fullName evidence="11">Beta-1,4-N-acetylgalactosaminyltransferase</fullName>
        <ecNumber evidence="11">2.4.1.-</ecNumber>
    </recommendedName>
    <alternativeName>
        <fullName evidence="11">Beta-4-GalNAcT</fullName>
    </alternativeName>
</protein>
<dbReference type="PRINTS" id="PR02050">
    <property type="entry name" value="B14GALTRFASE"/>
</dbReference>
<comment type="cofactor">
    <cofactor evidence="11">
        <name>Mn(2+)</name>
        <dbReference type="ChEBI" id="CHEBI:29035"/>
    </cofactor>
</comment>
<comment type="pathway">
    <text evidence="2 11">Protein modification; protein glycosylation.</text>
</comment>
<dbReference type="Gene3D" id="3.90.550.10">
    <property type="entry name" value="Spore Coat Polysaccharide Biosynthesis Protein SpsA, Chain A"/>
    <property type="match status" value="1"/>
</dbReference>
<dbReference type="PANTHER" id="PTHR19300">
    <property type="entry name" value="BETA-1,4-GALACTOSYLTRANSFERASE"/>
    <property type="match status" value="1"/>
</dbReference>
<dbReference type="InterPro" id="IPR029044">
    <property type="entry name" value="Nucleotide-diphossugar_trans"/>
</dbReference>
<name>A0A0N5AFT4_9BILA</name>
<dbReference type="GO" id="GO:0046872">
    <property type="term" value="F:metal ion binding"/>
    <property type="evidence" value="ECO:0007669"/>
    <property type="project" value="UniProtKB-UniRule"/>
</dbReference>
<keyword evidence="4 11" id="KW-0328">Glycosyltransferase</keyword>